<name>A0A9N9JQG2_9GLOM</name>
<comment type="caution">
    <text evidence="1">The sequence shown here is derived from an EMBL/GenBank/DDBJ whole genome shotgun (WGS) entry which is preliminary data.</text>
</comment>
<reference evidence="1" key="1">
    <citation type="submission" date="2021-06" db="EMBL/GenBank/DDBJ databases">
        <authorList>
            <person name="Kallberg Y."/>
            <person name="Tangrot J."/>
            <person name="Rosling A."/>
        </authorList>
    </citation>
    <scope>NUCLEOTIDE SEQUENCE</scope>
    <source>
        <strain evidence="1">IN212</strain>
    </source>
</reference>
<gene>
    <name evidence="1" type="ORF">RFULGI_LOCUS16880</name>
</gene>
<organism evidence="1 2">
    <name type="scientific">Racocetra fulgida</name>
    <dbReference type="NCBI Taxonomy" id="60492"/>
    <lineage>
        <taxon>Eukaryota</taxon>
        <taxon>Fungi</taxon>
        <taxon>Fungi incertae sedis</taxon>
        <taxon>Mucoromycota</taxon>
        <taxon>Glomeromycotina</taxon>
        <taxon>Glomeromycetes</taxon>
        <taxon>Diversisporales</taxon>
        <taxon>Gigasporaceae</taxon>
        <taxon>Racocetra</taxon>
    </lineage>
</organism>
<dbReference type="AlphaFoldDB" id="A0A9N9JQG2"/>
<dbReference type="EMBL" id="CAJVPZ010062710">
    <property type="protein sequence ID" value="CAG8792465.1"/>
    <property type="molecule type" value="Genomic_DNA"/>
</dbReference>
<sequence>YYELNDNYVNSADVFSKSIEKDCKIPQISALASHRLMLYSMCLYVS</sequence>
<evidence type="ECO:0000313" key="2">
    <source>
        <dbReference type="Proteomes" id="UP000789396"/>
    </source>
</evidence>
<protein>
    <submittedName>
        <fullName evidence="1">11566_t:CDS:1</fullName>
    </submittedName>
</protein>
<feature type="non-terminal residue" evidence="1">
    <location>
        <position position="1"/>
    </location>
</feature>
<dbReference type="Proteomes" id="UP000789396">
    <property type="component" value="Unassembled WGS sequence"/>
</dbReference>
<keyword evidence="2" id="KW-1185">Reference proteome</keyword>
<proteinExistence type="predicted"/>
<accession>A0A9N9JQG2</accession>
<evidence type="ECO:0000313" key="1">
    <source>
        <dbReference type="EMBL" id="CAG8792465.1"/>
    </source>
</evidence>
<feature type="non-terminal residue" evidence="1">
    <location>
        <position position="46"/>
    </location>
</feature>